<feature type="region of interest" description="Disordered" evidence="1">
    <location>
        <begin position="242"/>
        <end position="265"/>
    </location>
</feature>
<sequence>MNLARIDEYAGDSEFDRAFLTEVAKRMDAIWGHVRNAAAARVAVGILYLDTLVFRDGFKVNHGWEVNSFVGVDGAAAVMAAVWDWMELDWLAMKKRFRPGPGEPQPPRSLHDELRDMAIRHPSVVLVDDQPARWPHWPAPVPPPPVESRTAMRRRRRRLKVPGGIWRLFVQTDSGPVHLENQGALKELVVENWLHVEQVGDGAWWMRVGDMRIRVQAPRNGSPEVDVERGFYDLVQGETKVVESMSSPEVAAEVDGGTGEGRGEE</sequence>
<dbReference type="OrthoDB" id="5518990at2"/>
<protein>
    <submittedName>
        <fullName evidence="2">Uncharacterized protein</fullName>
    </submittedName>
</protein>
<reference evidence="2 3" key="1">
    <citation type="journal article" date="2012" name="J. Bacteriol.">
        <title>Complete Genome Sequence of the Fruiting Myxobacterium Corallococcus coralloides DSM 2259.</title>
        <authorList>
            <person name="Huntley S."/>
            <person name="Zhang Y."/>
            <person name="Treuner-Lange A."/>
            <person name="Kneip S."/>
            <person name="Sensen C.W."/>
            <person name="Sogaard-Andersen L."/>
        </authorList>
    </citation>
    <scope>NUCLEOTIDE SEQUENCE [LARGE SCALE GENOMIC DNA]</scope>
    <source>
        <strain evidence="3">ATCC 25202 / DSM 2259 / NBRC 100086 / M2</strain>
    </source>
</reference>
<dbReference type="RefSeq" id="WP_014398259.1">
    <property type="nucleotide sequence ID" value="NC_017030.1"/>
</dbReference>
<evidence type="ECO:0000313" key="3">
    <source>
        <dbReference type="Proteomes" id="UP000007587"/>
    </source>
</evidence>
<dbReference type="Proteomes" id="UP000007587">
    <property type="component" value="Chromosome"/>
</dbReference>
<reference evidence="3" key="2">
    <citation type="submission" date="2012-03" db="EMBL/GenBank/DDBJ databases">
        <title>Genome sequence of the fruiting myxobacterium Corallococcus coralloides DSM 2259.</title>
        <authorList>
            <person name="Huntley S."/>
            <person name="Zhang Y."/>
            <person name="Treuner-Lange A."/>
            <person name="Sensen C.W."/>
            <person name="Sogaard-Andersen L."/>
        </authorList>
    </citation>
    <scope>NUCLEOTIDE SEQUENCE [LARGE SCALE GENOMIC DNA]</scope>
    <source>
        <strain evidence="3">ATCC 25202 / DSM 2259 / NBRC 100086 / M2</strain>
    </source>
</reference>
<feature type="compositionally biased region" description="Gly residues" evidence="1">
    <location>
        <begin position="256"/>
        <end position="265"/>
    </location>
</feature>
<dbReference type="STRING" id="1144275.COCOR_05469"/>
<dbReference type="InParanoid" id="H8MZ33"/>
<accession>H8MZ33</accession>
<keyword evidence="3" id="KW-1185">Reference proteome</keyword>
<dbReference type="HOGENOM" id="CLU_1048525_0_0_7"/>
<dbReference type="eggNOG" id="ENOG5030ZTB">
    <property type="taxonomic scope" value="Bacteria"/>
</dbReference>
<dbReference type="EMBL" id="CP003389">
    <property type="protein sequence ID" value="AFE06388.1"/>
    <property type="molecule type" value="Genomic_DNA"/>
</dbReference>
<dbReference type="AlphaFoldDB" id="H8MZ33"/>
<name>H8MZ33_CORCM</name>
<dbReference type="KEGG" id="ccx:COCOR_05469"/>
<gene>
    <name evidence="2" type="ordered locus">COCOR_05469</name>
</gene>
<evidence type="ECO:0000313" key="2">
    <source>
        <dbReference type="EMBL" id="AFE06388.1"/>
    </source>
</evidence>
<organism evidence="2 3">
    <name type="scientific">Corallococcus coralloides (strain ATCC 25202 / DSM 2259 / NBRC 100086 / M2)</name>
    <name type="common">Myxococcus coralloides</name>
    <dbReference type="NCBI Taxonomy" id="1144275"/>
    <lineage>
        <taxon>Bacteria</taxon>
        <taxon>Pseudomonadati</taxon>
        <taxon>Myxococcota</taxon>
        <taxon>Myxococcia</taxon>
        <taxon>Myxococcales</taxon>
        <taxon>Cystobacterineae</taxon>
        <taxon>Myxococcaceae</taxon>
        <taxon>Corallococcus</taxon>
    </lineage>
</organism>
<evidence type="ECO:0000256" key="1">
    <source>
        <dbReference type="SAM" id="MobiDB-lite"/>
    </source>
</evidence>
<proteinExistence type="predicted"/>